<dbReference type="SUPFAM" id="SSF57863">
    <property type="entry name" value="ArfGap/RecO-like zinc finger"/>
    <property type="match status" value="1"/>
</dbReference>
<organism evidence="8 9">
    <name type="scientific">Glomus cerebriforme</name>
    <dbReference type="NCBI Taxonomy" id="658196"/>
    <lineage>
        <taxon>Eukaryota</taxon>
        <taxon>Fungi</taxon>
        <taxon>Fungi incertae sedis</taxon>
        <taxon>Mucoromycota</taxon>
        <taxon>Glomeromycotina</taxon>
        <taxon>Glomeromycetes</taxon>
        <taxon>Glomerales</taxon>
        <taxon>Glomeraceae</taxon>
        <taxon>Glomus</taxon>
    </lineage>
</organism>
<dbReference type="OrthoDB" id="983479at2759"/>
<evidence type="ECO:0000256" key="3">
    <source>
        <dbReference type="ARBA" id="ARBA00022771"/>
    </source>
</evidence>
<evidence type="ECO:0000256" key="6">
    <source>
        <dbReference type="SAM" id="MobiDB-lite"/>
    </source>
</evidence>
<feature type="compositionally biased region" description="Polar residues" evidence="6">
    <location>
        <begin position="305"/>
        <end position="364"/>
    </location>
</feature>
<feature type="region of interest" description="Disordered" evidence="6">
    <location>
        <begin position="234"/>
        <end position="285"/>
    </location>
</feature>
<evidence type="ECO:0000256" key="2">
    <source>
        <dbReference type="ARBA" id="ARBA00022723"/>
    </source>
</evidence>
<keyword evidence="1" id="KW-0343">GTPase activation</keyword>
<dbReference type="GO" id="GO:0008270">
    <property type="term" value="F:zinc ion binding"/>
    <property type="evidence" value="ECO:0007669"/>
    <property type="project" value="UniProtKB-KW"/>
</dbReference>
<evidence type="ECO:0000313" key="9">
    <source>
        <dbReference type="Proteomes" id="UP000265703"/>
    </source>
</evidence>
<dbReference type="GO" id="GO:0005096">
    <property type="term" value="F:GTPase activator activity"/>
    <property type="evidence" value="ECO:0007669"/>
    <property type="project" value="UniProtKB-KW"/>
</dbReference>
<evidence type="ECO:0000256" key="4">
    <source>
        <dbReference type="ARBA" id="ARBA00022833"/>
    </source>
</evidence>
<feature type="compositionally biased region" description="Basic and acidic residues" evidence="6">
    <location>
        <begin position="249"/>
        <end position="259"/>
    </location>
</feature>
<dbReference type="PROSITE" id="PS50115">
    <property type="entry name" value="ARFGAP"/>
    <property type="match status" value="1"/>
</dbReference>
<dbReference type="EMBL" id="QKYT01000053">
    <property type="protein sequence ID" value="RIA95924.1"/>
    <property type="molecule type" value="Genomic_DNA"/>
</dbReference>
<keyword evidence="2" id="KW-0479">Metal-binding</keyword>
<dbReference type="InterPro" id="IPR037278">
    <property type="entry name" value="ARFGAP/RecO"/>
</dbReference>
<keyword evidence="4" id="KW-0862">Zinc</keyword>
<evidence type="ECO:0000256" key="5">
    <source>
        <dbReference type="PROSITE-ProRule" id="PRU00288"/>
    </source>
</evidence>
<evidence type="ECO:0000256" key="1">
    <source>
        <dbReference type="ARBA" id="ARBA00022468"/>
    </source>
</evidence>
<dbReference type="GO" id="GO:0048205">
    <property type="term" value="P:COPI coating of Golgi vesicle"/>
    <property type="evidence" value="ECO:0007669"/>
    <property type="project" value="TreeGrafter"/>
</dbReference>
<feature type="region of interest" description="Disordered" evidence="6">
    <location>
        <begin position="162"/>
        <end position="213"/>
    </location>
</feature>
<dbReference type="SMART" id="SM00105">
    <property type="entry name" value="ArfGap"/>
    <property type="match status" value="1"/>
</dbReference>
<dbReference type="AlphaFoldDB" id="A0A397TM39"/>
<name>A0A397TM39_9GLOM</name>
<accession>A0A397TM39</accession>
<dbReference type="STRING" id="658196.A0A397TM39"/>
<dbReference type="CDD" id="cd08831">
    <property type="entry name" value="ArfGap_ArfGap2_3_like"/>
    <property type="match status" value="1"/>
</dbReference>
<evidence type="ECO:0000259" key="7">
    <source>
        <dbReference type="PROSITE" id="PS50115"/>
    </source>
</evidence>
<comment type="caution">
    <text evidence="8">The sequence shown here is derived from an EMBL/GenBank/DDBJ whole genome shotgun (WGS) entry which is preliminary data.</text>
</comment>
<dbReference type="InterPro" id="IPR038508">
    <property type="entry name" value="ArfGAP_dom_sf"/>
</dbReference>
<dbReference type="GO" id="GO:0000139">
    <property type="term" value="C:Golgi membrane"/>
    <property type="evidence" value="ECO:0007669"/>
    <property type="project" value="GOC"/>
</dbReference>
<dbReference type="PANTHER" id="PTHR45686">
    <property type="entry name" value="ADP-RIBOSYLATION FACTOR GTPASE ACTIVATING PROTEIN 3, ISOFORM H-RELATED"/>
    <property type="match status" value="1"/>
</dbReference>
<dbReference type="InterPro" id="IPR001164">
    <property type="entry name" value="ArfGAP_dom"/>
</dbReference>
<evidence type="ECO:0000313" key="8">
    <source>
        <dbReference type="EMBL" id="RIA95924.1"/>
    </source>
</evidence>
<keyword evidence="9" id="KW-1185">Reference proteome</keyword>
<dbReference type="Gene3D" id="1.10.220.150">
    <property type="entry name" value="Arf GTPase activating protein"/>
    <property type="match status" value="1"/>
</dbReference>
<feature type="region of interest" description="Disordered" evidence="6">
    <location>
        <begin position="298"/>
        <end position="374"/>
    </location>
</feature>
<sequence length="462" mass="51966">MSEPTKAQIDEIFKKLVSDRANKMCFDCQAKNPSWSSVSFGIYLCLDCSSVHRNLGVHISFVRSISLDSWTWDQLRVMKVGGNQAFKEYVINAAKRPELLNKDAKSKYDSDVARKYKKVIEARAKEDALNNPTFAIEQHEWEQTDNVTKKEDNFFDSFVQENDEKPSFSENNTSANLSKSTTSNGPLLVKSKATTRSNISARGKGPKKSKMGLGAVKLQKVDIEEAEQKAKEEEELINSLARSEEEIDTGSKRKSEDRWSFSSRLTYNDSTQSTSGGGLDTDDKRKSEDIERLGMGFSRLGFGTVPSSSNPLSTKIEEPNTNSRYVGFGSTNPNDSNRQVQNDSTDNNYARQKFGNQKSISSDQYFGRHNYDPDALPATSDRLRQFEGASSISSNQYFGRDDDDVSQRESLDLNGIEINARDFARKFIGQAASDYESIKSVVEKGSEKLKDYLSEMQNRVNY</sequence>
<reference evidence="8 9" key="1">
    <citation type="submission" date="2018-06" db="EMBL/GenBank/DDBJ databases">
        <title>Comparative genomics reveals the genomic features of Rhizophagus irregularis, R. cerebriforme, R. diaphanum and Gigaspora rosea, and their symbiotic lifestyle signature.</title>
        <authorList>
            <person name="Morin E."/>
            <person name="San Clemente H."/>
            <person name="Chen E.C.H."/>
            <person name="De La Providencia I."/>
            <person name="Hainaut M."/>
            <person name="Kuo A."/>
            <person name="Kohler A."/>
            <person name="Murat C."/>
            <person name="Tang N."/>
            <person name="Roy S."/>
            <person name="Loubradou J."/>
            <person name="Henrissat B."/>
            <person name="Grigoriev I.V."/>
            <person name="Corradi N."/>
            <person name="Roux C."/>
            <person name="Martin F.M."/>
        </authorList>
    </citation>
    <scope>NUCLEOTIDE SEQUENCE [LARGE SCALE GENOMIC DNA]</scope>
    <source>
        <strain evidence="8 9">DAOM 227022</strain>
    </source>
</reference>
<dbReference type="Pfam" id="PF01412">
    <property type="entry name" value="ArfGap"/>
    <property type="match status" value="1"/>
</dbReference>
<proteinExistence type="predicted"/>
<gene>
    <name evidence="8" type="ORF">C1645_440791</name>
</gene>
<keyword evidence="3 5" id="KW-0863">Zinc-finger</keyword>
<dbReference type="PANTHER" id="PTHR45686:SF4">
    <property type="entry name" value="ADP-RIBOSYLATION FACTOR GTPASE ACTIVATING PROTEIN 3, ISOFORM H"/>
    <property type="match status" value="1"/>
</dbReference>
<dbReference type="PRINTS" id="PR00405">
    <property type="entry name" value="REVINTRACTNG"/>
</dbReference>
<feature type="compositionally biased region" description="Polar residues" evidence="6">
    <location>
        <begin position="168"/>
        <end position="185"/>
    </location>
</feature>
<feature type="domain" description="Arf-GAP" evidence="7">
    <location>
        <begin position="10"/>
        <end position="118"/>
    </location>
</feature>
<feature type="compositionally biased region" description="Polar residues" evidence="6">
    <location>
        <begin position="260"/>
        <end position="274"/>
    </location>
</feature>
<protein>
    <recommendedName>
        <fullName evidence="7">Arf-GAP domain-containing protein</fullName>
    </recommendedName>
</protein>
<dbReference type="Proteomes" id="UP000265703">
    <property type="component" value="Unassembled WGS sequence"/>
</dbReference>